<keyword evidence="5" id="KW-0949">S-adenosyl-L-methionine</keyword>
<dbReference type="CDD" id="cd05388">
    <property type="entry name" value="CobB_N"/>
    <property type="match status" value="1"/>
</dbReference>
<dbReference type="InterPro" id="IPR029062">
    <property type="entry name" value="Class_I_gatase-like"/>
</dbReference>
<organism evidence="16 17">
    <name type="scientific">Micromonospora pallida</name>
    <dbReference type="NCBI Taxonomy" id="145854"/>
    <lineage>
        <taxon>Bacteria</taxon>
        <taxon>Bacillati</taxon>
        <taxon>Actinomycetota</taxon>
        <taxon>Actinomycetes</taxon>
        <taxon>Micromonosporales</taxon>
        <taxon>Micromonosporaceae</taxon>
        <taxon>Micromonospora</taxon>
    </lineage>
</organism>
<evidence type="ECO:0000256" key="10">
    <source>
        <dbReference type="ARBA" id="ARBA00023244"/>
    </source>
</evidence>
<evidence type="ECO:0000256" key="8">
    <source>
        <dbReference type="ARBA" id="ARBA00022842"/>
    </source>
</evidence>
<evidence type="ECO:0000256" key="9">
    <source>
        <dbReference type="ARBA" id="ARBA00022962"/>
    </source>
</evidence>
<comment type="similarity">
    <text evidence="11">Belongs to the CobB/CbiA family.</text>
</comment>
<dbReference type="PANTHER" id="PTHR43873">
    <property type="entry name" value="COBYRINATE A,C-DIAMIDE SYNTHASE"/>
    <property type="match status" value="1"/>
</dbReference>
<dbReference type="Pfam" id="PF01656">
    <property type="entry name" value="CbiA"/>
    <property type="match status" value="1"/>
</dbReference>
<dbReference type="InterPro" id="IPR035996">
    <property type="entry name" value="4pyrrol_Methylase_sf"/>
</dbReference>
<dbReference type="PROSITE" id="PS51274">
    <property type="entry name" value="GATASE_COBBQ"/>
    <property type="match status" value="1"/>
</dbReference>
<dbReference type="InterPro" id="IPR014776">
    <property type="entry name" value="4pyrrole_Mease_sub2"/>
</dbReference>
<dbReference type="Gene3D" id="3.40.50.300">
    <property type="entry name" value="P-loop containing nucleotide triphosphate hydrolases"/>
    <property type="match status" value="1"/>
</dbReference>
<dbReference type="PANTHER" id="PTHR43873:SF1">
    <property type="entry name" value="COBYRINATE A,C-DIAMIDE SYNTHASE"/>
    <property type="match status" value="1"/>
</dbReference>
<feature type="domain" description="CobB/CobQ-like glutamine amidotransferase" evidence="15">
    <location>
        <begin position="258"/>
        <end position="451"/>
    </location>
</feature>
<dbReference type="InterPro" id="IPR014777">
    <property type="entry name" value="4pyrrole_Mease_sub1"/>
</dbReference>
<dbReference type="InterPro" id="IPR027417">
    <property type="entry name" value="P-loop_NTPase"/>
</dbReference>
<keyword evidence="2 11" id="KW-0436">Ligase</keyword>
<feature type="site" description="Increases nucleophilicity of active site Cys" evidence="11">
    <location>
        <position position="445"/>
    </location>
</feature>
<dbReference type="NCBIfam" id="TIGR00379">
    <property type="entry name" value="cobB"/>
    <property type="match status" value="1"/>
</dbReference>
<dbReference type="CDD" id="cd03130">
    <property type="entry name" value="GATase1_CobB"/>
    <property type="match status" value="1"/>
</dbReference>
<comment type="miscellaneous">
    <text evidence="11">The a and c carboxylates of hydrogenobyrinate are activated for nucleophilic attack via formation of a phosphorylated intermediate by ATP. CobB catalyzes first the amidation of the c-carboxylate, and then that of the a-carboxylate.</text>
</comment>
<evidence type="ECO:0000256" key="6">
    <source>
        <dbReference type="ARBA" id="ARBA00022741"/>
    </source>
</evidence>
<evidence type="ECO:0000256" key="12">
    <source>
        <dbReference type="SAM" id="MobiDB-lite"/>
    </source>
</evidence>
<keyword evidence="8 11" id="KW-0460">Magnesium</keyword>
<comment type="pathway">
    <text evidence="11">Cofactor biosynthesis; adenosylcobalamin biosynthesis; cob(II)yrinate a,c-diamide from precorrin-2 (aerobic route): step 9/10.</text>
</comment>
<evidence type="ECO:0000256" key="5">
    <source>
        <dbReference type="ARBA" id="ARBA00022691"/>
    </source>
</evidence>
<dbReference type="InterPro" id="IPR004484">
    <property type="entry name" value="CbiA/CobB_synth"/>
</dbReference>
<dbReference type="InterPro" id="IPR000878">
    <property type="entry name" value="4pyrrol_Mease"/>
</dbReference>
<dbReference type="EMBL" id="FMHW01000002">
    <property type="protein sequence ID" value="SCL25840.1"/>
    <property type="molecule type" value="Genomic_DNA"/>
</dbReference>
<keyword evidence="11" id="KW-0169">Cobalamin biosynthesis</keyword>
<dbReference type="GO" id="GO:0009236">
    <property type="term" value="P:cobalamin biosynthetic process"/>
    <property type="evidence" value="ECO:0007669"/>
    <property type="project" value="UniProtKB-UniRule"/>
</dbReference>
<feature type="region of interest" description="Disordered" evidence="12">
    <location>
        <begin position="465"/>
        <end position="489"/>
    </location>
</feature>
<feature type="domain" description="CobQ/CobB/MinD/ParA nucleotide binding" evidence="14">
    <location>
        <begin position="8"/>
        <end position="196"/>
    </location>
</feature>
<dbReference type="UniPathway" id="UPA00148">
    <property type="reaction ID" value="UER00220"/>
</dbReference>
<dbReference type="GO" id="GO:0008168">
    <property type="term" value="F:methyltransferase activity"/>
    <property type="evidence" value="ECO:0007669"/>
    <property type="project" value="UniProtKB-KW"/>
</dbReference>
<evidence type="ECO:0000256" key="1">
    <source>
        <dbReference type="ARBA" id="ARBA00001946"/>
    </source>
</evidence>
<dbReference type="GO" id="GO:0032259">
    <property type="term" value="P:methylation"/>
    <property type="evidence" value="ECO:0007669"/>
    <property type="project" value="UniProtKB-KW"/>
</dbReference>
<dbReference type="InterPro" id="IPR006366">
    <property type="entry name" value="CobA/CysG_C"/>
</dbReference>
<feature type="region of interest" description="Disordered" evidence="12">
    <location>
        <begin position="505"/>
        <end position="535"/>
    </location>
</feature>
<dbReference type="NCBIfam" id="NF002204">
    <property type="entry name" value="PRK01077.1"/>
    <property type="match status" value="1"/>
</dbReference>
<accession>A0A1C6S8N9</accession>
<dbReference type="SUPFAM" id="SSF52540">
    <property type="entry name" value="P-loop containing nucleoside triphosphate hydrolases"/>
    <property type="match status" value="1"/>
</dbReference>
<dbReference type="Pfam" id="PF00590">
    <property type="entry name" value="TP_methylase"/>
    <property type="match status" value="1"/>
</dbReference>
<dbReference type="SUPFAM" id="SSF52317">
    <property type="entry name" value="Class I glutamine amidotransferase-like"/>
    <property type="match status" value="1"/>
</dbReference>
<feature type="active site" description="Nucleophile" evidence="11">
    <location>
        <position position="340"/>
    </location>
</feature>
<dbReference type="GO" id="GO:0042242">
    <property type="term" value="F:cobyrinic acid a,c-diamide synthase activity"/>
    <property type="evidence" value="ECO:0007669"/>
    <property type="project" value="InterPro"/>
</dbReference>
<evidence type="ECO:0000259" key="13">
    <source>
        <dbReference type="Pfam" id="PF00590"/>
    </source>
</evidence>
<keyword evidence="3" id="KW-0489">Methyltransferase</keyword>
<dbReference type="SUPFAM" id="SSF53790">
    <property type="entry name" value="Tetrapyrrole methylase"/>
    <property type="match status" value="1"/>
</dbReference>
<gene>
    <name evidence="11" type="primary">cobB</name>
    <name evidence="16" type="ORF">GA0074692_2037</name>
</gene>
<comment type="function">
    <text evidence="11">Catalyzes the ATP-dependent amidation of the two carboxylate groups at positions a and c of hydrogenobyrinate, using either L-glutamine or ammonia as the nitrogen source.</text>
</comment>
<evidence type="ECO:0000259" key="15">
    <source>
        <dbReference type="Pfam" id="PF07685"/>
    </source>
</evidence>
<dbReference type="InterPro" id="IPR011698">
    <property type="entry name" value="GATase_3"/>
</dbReference>
<dbReference type="NCBIfam" id="NF004790">
    <property type="entry name" value="PRK06136.1"/>
    <property type="match status" value="1"/>
</dbReference>
<dbReference type="Gene3D" id="3.40.1010.10">
    <property type="entry name" value="Cobalt-precorrin-4 Transmethylase, Domain 1"/>
    <property type="match status" value="1"/>
</dbReference>
<dbReference type="EC" id="6.3.5.9" evidence="11"/>
<comment type="domain">
    <text evidence="11">Comprises of two domains. The C-terminal domain contains the binding site for glutamine and catalyzes the hydrolysis of this substrate to glutamate and ammonia. The N-terminal domain is anticipated to bind ATP and hydrogenobyrinate and catalyzes the ultimate synthesis of the diamide product. The ammonia produced via the glutaminase domain is probably translocated to the adjacent domain via a molecular tunnel, where it reacts with an activated intermediate.</text>
</comment>
<keyword evidence="9 11" id="KW-0315">Glutamine amidotransferase</keyword>
<evidence type="ECO:0000256" key="7">
    <source>
        <dbReference type="ARBA" id="ARBA00022840"/>
    </source>
</evidence>
<keyword evidence="6 11" id="KW-0547">Nucleotide-binding</keyword>
<dbReference type="Gene3D" id="3.40.50.880">
    <property type="match status" value="1"/>
</dbReference>
<protein>
    <recommendedName>
        <fullName evidence="11">Hydrogenobyrinate a,c-diamide synthase</fullName>
        <ecNumber evidence="11">6.3.5.9</ecNumber>
    </recommendedName>
    <alternativeName>
        <fullName evidence="11">Hydrogenobyrinic acid a,c-diamide synthase</fullName>
    </alternativeName>
</protein>
<dbReference type="GO" id="GO:0005524">
    <property type="term" value="F:ATP binding"/>
    <property type="evidence" value="ECO:0007669"/>
    <property type="project" value="UniProtKB-UniRule"/>
</dbReference>
<evidence type="ECO:0000256" key="4">
    <source>
        <dbReference type="ARBA" id="ARBA00022679"/>
    </source>
</evidence>
<evidence type="ECO:0000313" key="17">
    <source>
        <dbReference type="Proteomes" id="UP000198959"/>
    </source>
</evidence>
<sequence>MVTAPPRILVAAPASGQGKTTVATGLMAALRQRGLTVSGHKVGPDYIDPSYHELATGRRGRNLDPFLQGEQRVVPLLLHGATVGAPADVAVIEGVMGLLDGAVGRAGFASTAHVARLTRTPVLLVVDVSGASRSIAALVHGFATFDQRLTVAGVILNKVGSATHEAEIREALVATGVPVLGALRRDASLDTPSRHLGLVPVAERAAAARRTVDALAAHVAAGVDLDAVLAVARRAPALTGPAWDPVAELGGFTADATVAVASGAAFTFRYAETDELLTAAGLRLATVDPLRDEALPVDCAGLYLGGGFPEVYAADLSANQPMRTAVAAGAAAGLPVVAECAGLLYLTRELDGAPMAGVLDATARMTDRLVLGYREARAVTTSVLTDADDVVTGHEFHRTRVEPTGEPAHAWRFRPRPSVAHGTTTGAVDGFVTGPDGAVHASYLHVHWAGHPHLAAGFAAAAHRHHTGTPLPAPRRAVTPTALPAPTSPDVPAVVPVPTPAVVSAPTSPDAPVVATAPTPPDAPTAGSAPTLPDDPVIGRVTLVGAGPGDPDLVTRRGLDRLAEADVVVADRLVPHALLRELRPGVRVIDVSKVPRGAFVPQERINEILVEEARAGHRVVRFKGGDSFVFGRGMEEVLACQTAGVPVEVVPGISSSISVPELAGVPVTHRGLTQGFTVVSAHLPPGDPGSTVDWAGVARANTTIVLLMAVQTLPEVTAALLAHGMDAATPAASIENGGTAAQRVLTGRLDDIADVAAAHRLRPPAITVIGDVAAFARAARPTSVGTDHADTERTGTLG</sequence>
<evidence type="ECO:0000256" key="3">
    <source>
        <dbReference type="ARBA" id="ARBA00022603"/>
    </source>
</evidence>
<keyword evidence="17" id="KW-1185">Reference proteome</keyword>
<evidence type="ECO:0000256" key="11">
    <source>
        <dbReference type="HAMAP-Rule" id="MF_00027"/>
    </source>
</evidence>
<feature type="domain" description="Tetrapyrrole methylase" evidence="13">
    <location>
        <begin position="540"/>
        <end position="752"/>
    </location>
</feature>
<dbReference type="Proteomes" id="UP000198959">
    <property type="component" value="Unassembled WGS sequence"/>
</dbReference>
<comment type="cofactor">
    <cofactor evidence="1 11">
        <name>Mg(2+)</name>
        <dbReference type="ChEBI" id="CHEBI:18420"/>
    </cofactor>
</comment>
<dbReference type="Pfam" id="PF07685">
    <property type="entry name" value="GATase_3"/>
    <property type="match status" value="1"/>
</dbReference>
<feature type="compositionally biased region" description="Low complexity" evidence="12">
    <location>
        <begin position="505"/>
        <end position="517"/>
    </location>
</feature>
<keyword evidence="7 11" id="KW-0067">ATP-binding</keyword>
<reference evidence="17" key="1">
    <citation type="submission" date="2016-06" db="EMBL/GenBank/DDBJ databases">
        <authorList>
            <person name="Varghese N."/>
            <person name="Submissions Spin"/>
        </authorList>
    </citation>
    <scope>NUCLEOTIDE SEQUENCE [LARGE SCALE GENOMIC DNA]</scope>
    <source>
        <strain evidence="17">DSM 43817</strain>
    </source>
</reference>
<proteinExistence type="inferred from homology"/>
<keyword evidence="4" id="KW-0808">Transferase</keyword>
<dbReference type="FunFam" id="3.40.1010.10:FF:000001">
    <property type="entry name" value="Siroheme synthase"/>
    <property type="match status" value="1"/>
</dbReference>
<evidence type="ECO:0000256" key="2">
    <source>
        <dbReference type="ARBA" id="ARBA00022598"/>
    </source>
</evidence>
<evidence type="ECO:0000313" key="16">
    <source>
        <dbReference type="EMBL" id="SCL25840.1"/>
    </source>
</evidence>
<dbReference type="GO" id="GO:0019354">
    <property type="term" value="P:siroheme biosynthetic process"/>
    <property type="evidence" value="ECO:0007669"/>
    <property type="project" value="InterPro"/>
</dbReference>
<name>A0A1C6S8N9_9ACTN</name>
<dbReference type="InterPro" id="IPR002586">
    <property type="entry name" value="CobQ/CobB/MinD/ParA_Nub-bd_dom"/>
</dbReference>
<keyword evidence="10" id="KW-0627">Porphyrin biosynthesis</keyword>
<evidence type="ECO:0000259" key="14">
    <source>
        <dbReference type="Pfam" id="PF01656"/>
    </source>
</evidence>
<dbReference type="CDD" id="cd11642">
    <property type="entry name" value="SUMT"/>
    <property type="match status" value="1"/>
</dbReference>
<dbReference type="NCBIfam" id="TIGR01469">
    <property type="entry name" value="cobA_cysG_Cterm"/>
    <property type="match status" value="1"/>
</dbReference>
<dbReference type="OrthoDB" id="9764035at2"/>
<comment type="catalytic activity">
    <reaction evidence="11">
        <text>hydrogenobyrinate + 2 L-glutamine + 2 ATP + 2 H2O = hydrogenobyrinate a,c-diamide + 2 L-glutamate + 2 ADP + 2 phosphate + 2 H(+)</text>
        <dbReference type="Rhea" id="RHEA:12544"/>
        <dbReference type="ChEBI" id="CHEBI:15377"/>
        <dbReference type="ChEBI" id="CHEBI:15378"/>
        <dbReference type="ChEBI" id="CHEBI:29985"/>
        <dbReference type="ChEBI" id="CHEBI:30616"/>
        <dbReference type="ChEBI" id="CHEBI:43474"/>
        <dbReference type="ChEBI" id="CHEBI:58359"/>
        <dbReference type="ChEBI" id="CHEBI:77873"/>
        <dbReference type="ChEBI" id="CHEBI:77874"/>
        <dbReference type="ChEBI" id="CHEBI:456216"/>
        <dbReference type="EC" id="6.3.5.9"/>
    </reaction>
</comment>
<dbReference type="HAMAP" id="MF_00027">
    <property type="entry name" value="CobB_CbiA"/>
    <property type="match status" value="1"/>
</dbReference>
<dbReference type="AlphaFoldDB" id="A0A1C6S8N9"/>
<dbReference type="STRING" id="145854.GA0074692_2037"/>
<dbReference type="GO" id="GO:0043802">
    <property type="term" value="F:hydrogenobyrinic acid a,c-diamide synthase (glutamine-hydrolysing) activity"/>
    <property type="evidence" value="ECO:0007669"/>
    <property type="project" value="UniProtKB-UniRule"/>
</dbReference>
<dbReference type="Gene3D" id="3.30.950.10">
    <property type="entry name" value="Methyltransferase, Cobalt-precorrin-4 Transmethylase, Domain 2"/>
    <property type="match status" value="1"/>
</dbReference>